<sequence>MAQDWKSADLELCLERAEPVEGMRKMGTSRPSTGWKICLSLLAIGLCAAAAICFTDQKRDITEGSENLRRPLRQISDTQTAIHLEGLFNHTFSKTTVEWRDHQDQSFHKGALKLVKNEIVIPKKGIYFVYSQVSFRINCQVSPDQAQPLETVQLSHMVMRASRAFDDHQPLLNTKRSGCKQFISEEDSGKRWYSAINLGAVFSLEEGDRLSTRTEPHAELPSVEGDSGKSFFGVFAL</sequence>
<dbReference type="Pfam" id="PF00229">
    <property type="entry name" value="TNF"/>
    <property type="match status" value="1"/>
</dbReference>
<keyword evidence="3" id="KW-1185">Reference proteome</keyword>
<name>A0A8M1KYJ6_CLUHA</name>
<gene>
    <name evidence="4" type="primary">LOC116225080</name>
</gene>
<evidence type="ECO:0000313" key="3">
    <source>
        <dbReference type="Proteomes" id="UP000515152"/>
    </source>
</evidence>
<feature type="transmembrane region" description="Helical" evidence="1">
    <location>
        <begin position="33"/>
        <end position="54"/>
    </location>
</feature>
<evidence type="ECO:0000259" key="2">
    <source>
        <dbReference type="PROSITE" id="PS50049"/>
    </source>
</evidence>
<proteinExistence type="predicted"/>
<keyword evidence="1" id="KW-0812">Transmembrane</keyword>
<organism evidence="3 4">
    <name type="scientific">Clupea harengus</name>
    <name type="common">Atlantic herring</name>
    <dbReference type="NCBI Taxonomy" id="7950"/>
    <lineage>
        <taxon>Eukaryota</taxon>
        <taxon>Metazoa</taxon>
        <taxon>Chordata</taxon>
        <taxon>Craniata</taxon>
        <taxon>Vertebrata</taxon>
        <taxon>Euteleostomi</taxon>
        <taxon>Actinopterygii</taxon>
        <taxon>Neopterygii</taxon>
        <taxon>Teleostei</taxon>
        <taxon>Clupei</taxon>
        <taxon>Clupeiformes</taxon>
        <taxon>Clupeoidei</taxon>
        <taxon>Clupeidae</taxon>
        <taxon>Clupea</taxon>
    </lineage>
</organism>
<dbReference type="AlphaFoldDB" id="A0A8M1KYJ6"/>
<feature type="domain" description="THD" evidence="2">
    <location>
        <begin position="80"/>
        <end position="237"/>
    </location>
</feature>
<keyword evidence="1" id="KW-1133">Transmembrane helix</keyword>
<dbReference type="SMART" id="SM00207">
    <property type="entry name" value="TNF"/>
    <property type="match status" value="1"/>
</dbReference>
<dbReference type="PANTHER" id="PTHR11471:SF23">
    <property type="entry name" value="TUMOR NECROSIS FACTOR"/>
    <property type="match status" value="1"/>
</dbReference>
<dbReference type="CDD" id="cd00184">
    <property type="entry name" value="TNF"/>
    <property type="match status" value="1"/>
</dbReference>
<dbReference type="RefSeq" id="XP_042566659.1">
    <property type="nucleotide sequence ID" value="XM_042710725.1"/>
</dbReference>
<evidence type="ECO:0000313" key="4">
    <source>
        <dbReference type="RefSeq" id="XP_042566659.1"/>
    </source>
</evidence>
<dbReference type="OrthoDB" id="9940698at2759"/>
<keyword evidence="1" id="KW-0472">Membrane</keyword>
<dbReference type="GO" id="GO:0005164">
    <property type="term" value="F:tumor necrosis factor receptor binding"/>
    <property type="evidence" value="ECO:0007669"/>
    <property type="project" value="InterPro"/>
</dbReference>
<accession>A0A8M1KYJ6</accession>
<dbReference type="PANTHER" id="PTHR11471">
    <property type="entry name" value="TUMOR NECROSIS FACTOR FAMILY MEMBER"/>
    <property type="match status" value="1"/>
</dbReference>
<dbReference type="PROSITE" id="PS50049">
    <property type="entry name" value="THD_2"/>
    <property type="match status" value="1"/>
</dbReference>
<dbReference type="KEGG" id="char:116225080"/>
<evidence type="ECO:0000256" key="1">
    <source>
        <dbReference type="SAM" id="Phobius"/>
    </source>
</evidence>
<dbReference type="Proteomes" id="UP000515152">
    <property type="component" value="Chromosome 19"/>
</dbReference>
<dbReference type="GO" id="GO:0006955">
    <property type="term" value="P:immune response"/>
    <property type="evidence" value="ECO:0007669"/>
    <property type="project" value="InterPro"/>
</dbReference>
<dbReference type="GO" id="GO:0016020">
    <property type="term" value="C:membrane"/>
    <property type="evidence" value="ECO:0007669"/>
    <property type="project" value="InterPro"/>
</dbReference>
<reference evidence="4" key="1">
    <citation type="submission" date="2025-08" db="UniProtKB">
        <authorList>
            <consortium name="RefSeq"/>
        </authorList>
    </citation>
    <scope>IDENTIFICATION</scope>
</reference>
<dbReference type="GeneID" id="116225080"/>
<protein>
    <submittedName>
        <fullName evidence="4">Tumor necrosis factor-like</fullName>
    </submittedName>
</protein>
<dbReference type="InterPro" id="IPR006052">
    <property type="entry name" value="TNF_dom"/>
</dbReference>